<dbReference type="EMBL" id="LVLA01000009">
    <property type="protein sequence ID" value="KYN99165.1"/>
    <property type="molecule type" value="Genomic_DNA"/>
</dbReference>
<evidence type="ECO:0000313" key="6">
    <source>
        <dbReference type="Proteomes" id="UP000076359"/>
    </source>
</evidence>
<name>A0A151LJI8_PLARE</name>
<dbReference type="KEGG" id="prei:PRSY57_0806200"/>
<evidence type="ECO:0000313" key="5">
    <source>
        <dbReference type="EMBL" id="KYN99165.1"/>
    </source>
</evidence>
<gene>
    <name evidence="5" type="ORF">PRSY57_0806200</name>
</gene>
<dbReference type="RefSeq" id="XP_019970548.1">
    <property type="nucleotide sequence ID" value="XM_020114708.1"/>
</dbReference>
<dbReference type="PROSITE" id="PS50067">
    <property type="entry name" value="KINESIN_MOTOR_2"/>
    <property type="match status" value="1"/>
</dbReference>
<feature type="coiled-coil region" evidence="2">
    <location>
        <begin position="497"/>
        <end position="534"/>
    </location>
</feature>
<reference evidence="5 6" key="1">
    <citation type="journal article" date="2016" name="Nat. Commun.">
        <title>Genomes of cryptic chimpanzee Plasmodium species reveal key evolutionary events leading to human malaria.</title>
        <authorList>
            <person name="Sundararaman S.A."/>
            <person name="Plenderleith L.J."/>
            <person name="Liu W."/>
            <person name="Loy D.E."/>
            <person name="Learn G.H."/>
            <person name="Li Y."/>
            <person name="Shaw K.S."/>
            <person name="Ayouba A."/>
            <person name="Peeters M."/>
            <person name="Speede S."/>
            <person name="Shaw G.M."/>
            <person name="Bushman F.D."/>
            <person name="Brisson D."/>
            <person name="Rayner J.C."/>
            <person name="Sharp P.M."/>
            <person name="Hahn B.H."/>
        </authorList>
    </citation>
    <scope>NUCLEOTIDE SEQUENCE [LARGE SCALE GENOMIC DNA]</scope>
    <source>
        <strain evidence="5 6">SY57</strain>
    </source>
</reference>
<comment type="similarity">
    <text evidence="1">Belongs to the TRAFAC class myosin-kinesin ATPase superfamily. Kinesin family.</text>
</comment>
<dbReference type="GO" id="GO:0007018">
    <property type="term" value="P:microtubule-based movement"/>
    <property type="evidence" value="ECO:0007669"/>
    <property type="project" value="InterPro"/>
</dbReference>
<comment type="caution">
    <text evidence="5">The sequence shown here is derived from an EMBL/GenBank/DDBJ whole genome shotgun (WGS) entry which is preliminary data.</text>
</comment>
<keyword evidence="2" id="KW-0175">Coiled coil</keyword>
<dbReference type="SMART" id="SM00129">
    <property type="entry name" value="KISc"/>
    <property type="match status" value="1"/>
</dbReference>
<dbReference type="GO" id="GO:0008017">
    <property type="term" value="F:microtubule binding"/>
    <property type="evidence" value="ECO:0007669"/>
    <property type="project" value="InterPro"/>
</dbReference>
<dbReference type="PANTHER" id="PTHR24115:SF996">
    <property type="entry name" value="PUTATIVE-RELATED"/>
    <property type="match status" value="1"/>
</dbReference>
<feature type="domain" description="Kinesin motor" evidence="4">
    <location>
        <begin position="42"/>
        <end position="370"/>
    </location>
</feature>
<dbReference type="GO" id="GO:0003777">
    <property type="term" value="F:microtubule motor activity"/>
    <property type="evidence" value="ECO:0007669"/>
    <property type="project" value="InterPro"/>
</dbReference>
<dbReference type="GO" id="GO:0005524">
    <property type="term" value="F:ATP binding"/>
    <property type="evidence" value="ECO:0007669"/>
    <property type="project" value="UniProtKB-UniRule"/>
</dbReference>
<keyword evidence="1" id="KW-0067">ATP-binding</keyword>
<proteinExistence type="inferred from homology"/>
<feature type="binding site" evidence="1">
    <location>
        <begin position="121"/>
        <end position="128"/>
    </location>
    <ligand>
        <name>ATP</name>
        <dbReference type="ChEBI" id="CHEBI:30616"/>
    </ligand>
</feature>
<dbReference type="InterPro" id="IPR027417">
    <property type="entry name" value="P-loop_NTPase"/>
</dbReference>
<dbReference type="InterPro" id="IPR036961">
    <property type="entry name" value="Kinesin_motor_dom_sf"/>
</dbReference>
<dbReference type="Proteomes" id="UP000076359">
    <property type="component" value="Chromosome 8"/>
</dbReference>
<dbReference type="InterPro" id="IPR001752">
    <property type="entry name" value="Kinesin_motor_dom"/>
</dbReference>
<dbReference type="VEuPathDB" id="PlasmoDB:PRG01_0808500"/>
<dbReference type="GO" id="GO:0016887">
    <property type="term" value="F:ATP hydrolysis activity"/>
    <property type="evidence" value="ECO:0007669"/>
    <property type="project" value="TreeGrafter"/>
</dbReference>
<dbReference type="GO" id="GO:0005871">
    <property type="term" value="C:kinesin complex"/>
    <property type="evidence" value="ECO:0007669"/>
    <property type="project" value="TreeGrafter"/>
</dbReference>
<dbReference type="GO" id="GO:0005874">
    <property type="term" value="C:microtubule"/>
    <property type="evidence" value="ECO:0007669"/>
    <property type="project" value="TreeGrafter"/>
</dbReference>
<evidence type="ECO:0000256" key="2">
    <source>
        <dbReference type="SAM" id="Coils"/>
    </source>
</evidence>
<dbReference type="SUPFAM" id="SSF52540">
    <property type="entry name" value="P-loop containing nucleoside triphosphate hydrolases"/>
    <property type="match status" value="1"/>
</dbReference>
<evidence type="ECO:0000259" key="4">
    <source>
        <dbReference type="PROSITE" id="PS50067"/>
    </source>
</evidence>
<dbReference type="Pfam" id="PF00225">
    <property type="entry name" value="Kinesin"/>
    <property type="match status" value="1"/>
</dbReference>
<keyword evidence="1" id="KW-0547">Nucleotide-binding</keyword>
<feature type="coiled-coil region" evidence="2">
    <location>
        <begin position="433"/>
        <end position="460"/>
    </location>
</feature>
<dbReference type="AlphaFoldDB" id="A0A151LJI8"/>
<dbReference type="GeneID" id="24530606"/>
<organism evidence="5 6">
    <name type="scientific">Plasmodium reichenowi</name>
    <dbReference type="NCBI Taxonomy" id="5854"/>
    <lineage>
        <taxon>Eukaryota</taxon>
        <taxon>Sar</taxon>
        <taxon>Alveolata</taxon>
        <taxon>Apicomplexa</taxon>
        <taxon>Aconoidasida</taxon>
        <taxon>Haemosporida</taxon>
        <taxon>Plasmodiidae</taxon>
        <taxon>Plasmodium</taxon>
        <taxon>Plasmodium (Laverania)</taxon>
    </lineage>
</organism>
<dbReference type="InterPro" id="IPR027640">
    <property type="entry name" value="Kinesin-like_fam"/>
</dbReference>
<dbReference type="VEuPathDB" id="PlasmoDB:PRCDC_0806200"/>
<dbReference type="PRINTS" id="PR00380">
    <property type="entry name" value="KINESINHEAVY"/>
</dbReference>
<keyword evidence="1" id="KW-0505">Motor protein</keyword>
<protein>
    <submittedName>
        <fullName evidence="5">Kinesin-like protein, putative</fullName>
    </submittedName>
</protein>
<accession>A0A151LJI8</accession>
<evidence type="ECO:0000256" key="3">
    <source>
        <dbReference type="SAM" id="MobiDB-lite"/>
    </source>
</evidence>
<sequence>MYKRAYSESVVLSKNLYNKDSVKDTHHKLKTNEVIEKTETKLENVVVRIRKLDKNEKSTLHTDPNDRTALYFDKDFEIEKYNFDIVFDENDDNQTIFNKIGGHFIINNVCNGFKETIITYGQTGSGKTYTLFGSNKEYGIIYYFVHYLYKLCNSKNKNKKKAIYLSIYEILGDTLIDLISNLNEQNIEFYTEEYYLKTIRYSYKVVNIQNYDIAKKIIDSACLLRNVEATSQNMRSSRSHAIIQFFVNISDCTLHNGIETIKDYYGVLTLVDLVGCEREEFNTNKNEHRNDKTSSKFLNSSLTSLNKMLRKMQMGNLDESDKRQSVLCKVLFNYIQKTCGVCLIFCFNPKISQKSLTSSTLIMASDCKKIKSKRKQLIYVKSENKESFFKKIANDDSSKNGNNKGKEKKYEGSKWENYNTIKKSVENGKDKEKEMEKKDVENINNLVEVEENKYLRLENNCAIFLIYLNDDKQEDVINILNKKKDNGKLNSLKKILCDIINEQVKEEKKRKNVLEQLKSDNLKLKNENDYWKKEAYNYHNKLKILNKNYLKMNEFLLKTLNTSTNDNNTSSDYTTSLFSKLDEKKIINDERQKNQTRGKNDMNLFSHNNDDTINNDDNNIHNNDNNINNDDNNIHNNDNNIHNIHNNIHNNHNNNNYYYNNQVVNTYAQLKQKKQLFQNKSPHILNNSSSDILTTSDKGNSHKPTTYYNEDHLLLHKNNTQFIEEKNKQRKEYYKEVINNKGSNINKADDQTNNRIEDNLKNHILNNINNEKNYINDYTNNKSYQEEIPYPNKEDNKHRSTQMMLQNNMIKGEIYRKNIYEKYKENGVTNTMEIEMKNKKKINNLNSQNIQKNNSMKEITNMLSIDNINKKYYEQYKNISPENNTCIITDKLNLLQKKKDTTKNIIHPLSNKDNKMLTNITIDSLATKIKNRLLKSRSLSIAREHKI</sequence>
<dbReference type="PANTHER" id="PTHR24115">
    <property type="entry name" value="KINESIN-RELATED"/>
    <property type="match status" value="1"/>
</dbReference>
<evidence type="ECO:0000256" key="1">
    <source>
        <dbReference type="PROSITE-ProRule" id="PRU00283"/>
    </source>
</evidence>
<dbReference type="Gene3D" id="3.40.850.10">
    <property type="entry name" value="Kinesin motor domain"/>
    <property type="match status" value="1"/>
</dbReference>
<feature type="region of interest" description="Disordered" evidence="3">
    <location>
        <begin position="586"/>
        <end position="605"/>
    </location>
</feature>